<evidence type="ECO:0000313" key="1">
    <source>
        <dbReference type="EMBL" id="CAB4173428.1"/>
    </source>
</evidence>
<dbReference type="EMBL" id="LR797058">
    <property type="protein sequence ID" value="CAB4183781.1"/>
    <property type="molecule type" value="Genomic_DNA"/>
</dbReference>
<evidence type="ECO:0000313" key="2">
    <source>
        <dbReference type="EMBL" id="CAB4183781.1"/>
    </source>
</evidence>
<evidence type="ECO:0000313" key="3">
    <source>
        <dbReference type="EMBL" id="CAB4203264.1"/>
    </source>
</evidence>
<organism evidence="1">
    <name type="scientific">uncultured Caudovirales phage</name>
    <dbReference type="NCBI Taxonomy" id="2100421"/>
    <lineage>
        <taxon>Viruses</taxon>
        <taxon>Duplodnaviria</taxon>
        <taxon>Heunggongvirae</taxon>
        <taxon>Uroviricota</taxon>
        <taxon>Caudoviricetes</taxon>
        <taxon>Peduoviridae</taxon>
        <taxon>Maltschvirus</taxon>
        <taxon>Maltschvirus maltsch</taxon>
    </lineage>
</organism>
<sequence>MGMSDYDLHIKGQDFRIAELISETALEQLAARKAQIEIAELCVEVARLNSHIQTLETTLAAMSGELHALRIETQ</sequence>
<accession>A0A6J5PWK6</accession>
<reference evidence="1" key="1">
    <citation type="submission" date="2020-05" db="EMBL/GenBank/DDBJ databases">
        <authorList>
            <person name="Chiriac C."/>
            <person name="Salcher M."/>
            <person name="Ghai R."/>
            <person name="Kavagutti S V."/>
        </authorList>
    </citation>
    <scope>NUCLEOTIDE SEQUENCE</scope>
</reference>
<protein>
    <submittedName>
        <fullName evidence="1">Uncharacterized protein</fullName>
    </submittedName>
</protein>
<name>A0A6J5PWK6_9CAUD</name>
<proteinExistence type="predicted"/>
<gene>
    <name evidence="2" type="ORF">UFOVP1111_5</name>
    <name evidence="3" type="ORF">UFOVP1380_10</name>
    <name evidence="1" type="ORF">UFOVP943_10</name>
</gene>
<dbReference type="EMBL" id="LR796901">
    <property type="protein sequence ID" value="CAB4173428.1"/>
    <property type="molecule type" value="Genomic_DNA"/>
</dbReference>
<dbReference type="EMBL" id="LR797330">
    <property type="protein sequence ID" value="CAB4203264.1"/>
    <property type="molecule type" value="Genomic_DNA"/>
</dbReference>